<accession>A0ABU4L1C7</accession>
<dbReference type="Gene3D" id="2.60.420.10">
    <property type="entry name" value="Maltose phosphorylase, domain 3"/>
    <property type="match status" value="1"/>
</dbReference>
<gene>
    <name evidence="3" type="ORF">PV517_12435</name>
</gene>
<evidence type="ECO:0000256" key="1">
    <source>
        <dbReference type="SAM" id="SignalP"/>
    </source>
</evidence>
<dbReference type="Pfam" id="PF00754">
    <property type="entry name" value="F5_F8_type_C"/>
    <property type="match status" value="2"/>
</dbReference>
<dbReference type="InterPro" id="IPR012341">
    <property type="entry name" value="6hp_glycosidase-like_sf"/>
</dbReference>
<dbReference type="PROSITE" id="PS51318">
    <property type="entry name" value="TAT"/>
    <property type="match status" value="1"/>
</dbReference>
<sequence>MPGITRRSALRSAIAVALAPTLGSVTLPRLAATASAAVAWTAKWIWAPSSSANQWVAFRRSFTLASAPSRAVTRIAADSKYWLWVNGTLVVFEGGLKRGPNRTDTYYDEIDLSPYLKSGDNTLALLVWYFGKQGFSHNSSGKGGLLLQSDIEAGSTTTRLVSDTGWKHTVHPGYSNDTSGTQVNFRLPESNVHYDARAAAVMTGWRSPGFDDSRWTAPADFGAAGSAPWNGLVERPIPQFRHSGLRSYTNAASLPGTGQGSTAISATLPSNLQVTPFLKVDAPAGAVIGVRTDHYDDGAGLTGIEPGTQYNMRATYVCSGGVQEFESLAWMSGTAVRYTIPAGVTILELKYRESGYDTDFAGSFSSSDAFLDTLWTKAARTMYVNMRDNYMDCPTRERAQWWGDVVNQLKEGFYTFDTRSHALGAKAIAQLAAWQKSGGALYSPVPTTIWTAELPVQMLASVWSFWTYYLYTGNADAVTVAYPAVKKYLNLWTLDGDGLVNHRAGDWDWEDWGSNIDARVLDNCWYYLALDTAAKLAGLSGNAGDVAGWTSRRDSIRANFDRVLWNPSRGEYRSPGYTHDTDDRANGLAVVAGLAPASRYRAVTEVLRTHLNASPYMEFYVLEALYLMGAATVAEERMRNRFAAQVADPDCHTLWELWDKAAGTDNHAWNGGPLYALSAYAAGVRPTEPGWETYEVIPRTGTLTKISTVTSTVEGDIRFGITRDGTRVTVTLTSPGGTTARVGVPTYGGASPVIEAGGTTVFTAGSATGNVGGLRYDGKDSAYVYFLLQPGTWTLTATGVGRLDDLALGRPVTSNNSLENGEWGRNRLTDGRLTGVSGARGYTSGEFTSAEVSANPVWVEIDLGADTDLDAVRLFPRTDTPAAGGGTAGFPVDFTVQTRPDGSSAYTTVRTVTGQSDPDGRVQTYGFRTVTARHVRLQATRLGAPAADETTKYRLQLAELTVPTAATTVTADCALENGDWGRTRVLDGAPTSVAGAKGFTSIDFPAADVGANPVWVEVDLGADRPIGTVTLHPRTDAGAASGGTAGFPVDFTFQTRADGATTYTTARTVTGEPNPNGAAQSYTLGSANGRHLRLRVTRLGRPASDETTKYRLQLAEIRIGR</sequence>
<reference evidence="3 4" key="1">
    <citation type="journal article" date="2023" name="Microb. Genom.">
        <title>Mesoterricola silvestris gen. nov., sp. nov., Mesoterricola sediminis sp. nov., Geothrix oryzae sp. nov., Geothrix edaphica sp. nov., Geothrix rubra sp. nov., and Geothrix limicola sp. nov., six novel members of Acidobacteriota isolated from soils.</title>
        <authorList>
            <person name="Weisberg A.J."/>
            <person name="Pearce E."/>
            <person name="Kramer C.G."/>
            <person name="Chang J.H."/>
            <person name="Clarke C.R."/>
        </authorList>
    </citation>
    <scope>NUCLEOTIDE SEQUENCE [LARGE SCALE GENOMIC DNA]</scope>
    <source>
        <strain evidence="3 4">NRRL_B-2795</strain>
    </source>
</reference>
<dbReference type="InterPro" id="IPR006311">
    <property type="entry name" value="TAT_signal"/>
</dbReference>
<proteinExistence type="predicted"/>
<dbReference type="PANTHER" id="PTHR34987">
    <property type="entry name" value="C, PUTATIVE (AFU_ORTHOLOGUE AFUA_3G02880)-RELATED"/>
    <property type="match status" value="1"/>
</dbReference>
<feature type="signal peptide" evidence="1">
    <location>
        <begin position="1"/>
        <end position="31"/>
    </location>
</feature>
<comment type="caution">
    <text evidence="3">The sequence shown here is derived from an EMBL/GenBank/DDBJ whole genome shotgun (WGS) entry which is preliminary data.</text>
</comment>
<evidence type="ECO:0000259" key="2">
    <source>
        <dbReference type="PROSITE" id="PS50022"/>
    </source>
</evidence>
<dbReference type="InterPro" id="IPR035398">
    <property type="entry name" value="Bac_rhamnosid_C"/>
</dbReference>
<evidence type="ECO:0000313" key="4">
    <source>
        <dbReference type="Proteomes" id="UP001271723"/>
    </source>
</evidence>
<dbReference type="InterPro" id="IPR013737">
    <property type="entry name" value="Bac_rhamnosid_N"/>
</dbReference>
<feature type="domain" description="F5/8 type C" evidence="2">
    <location>
        <begin position="795"/>
        <end position="960"/>
    </location>
</feature>
<dbReference type="SUPFAM" id="SSF48208">
    <property type="entry name" value="Six-hairpin glycosidases"/>
    <property type="match status" value="1"/>
</dbReference>
<organism evidence="3 4">
    <name type="scientific">Streptomyces griseiscabiei</name>
    <dbReference type="NCBI Taxonomy" id="2993540"/>
    <lineage>
        <taxon>Bacteria</taxon>
        <taxon>Bacillati</taxon>
        <taxon>Actinomycetota</taxon>
        <taxon>Actinomycetes</taxon>
        <taxon>Kitasatosporales</taxon>
        <taxon>Streptomycetaceae</taxon>
        <taxon>Streptomyces</taxon>
    </lineage>
</organism>
<dbReference type="Gene3D" id="2.60.120.260">
    <property type="entry name" value="Galactose-binding domain-like"/>
    <property type="match status" value="3"/>
</dbReference>
<keyword evidence="4" id="KW-1185">Reference proteome</keyword>
<feature type="chain" id="PRO_5047494910" evidence="1">
    <location>
        <begin position="32"/>
        <end position="1121"/>
    </location>
</feature>
<name>A0ABU4L1C7_9ACTN</name>
<keyword evidence="1" id="KW-0732">Signal</keyword>
<evidence type="ECO:0000313" key="3">
    <source>
        <dbReference type="EMBL" id="MDX2909501.1"/>
    </source>
</evidence>
<dbReference type="Pfam" id="PF17389">
    <property type="entry name" value="Bac_rhamnosid6H"/>
    <property type="match status" value="1"/>
</dbReference>
<protein>
    <submittedName>
        <fullName evidence="3">Discoidin domain-containing protein</fullName>
    </submittedName>
</protein>
<dbReference type="Pfam" id="PF17390">
    <property type="entry name" value="Bac_rhamnosid_C"/>
    <property type="match status" value="1"/>
</dbReference>
<dbReference type="Pfam" id="PF08531">
    <property type="entry name" value="Bac_rhamnosid_N"/>
    <property type="match status" value="1"/>
</dbReference>
<dbReference type="EMBL" id="JARAVY010000004">
    <property type="protein sequence ID" value="MDX2909501.1"/>
    <property type="molecule type" value="Genomic_DNA"/>
</dbReference>
<dbReference type="PANTHER" id="PTHR34987:SF4">
    <property type="entry name" value="ALPHA-L-RHAMNOSIDASE C-TERMINAL DOMAIN-CONTAINING PROTEIN"/>
    <property type="match status" value="1"/>
</dbReference>
<dbReference type="Gene3D" id="1.50.10.10">
    <property type="match status" value="1"/>
</dbReference>
<dbReference type="InterPro" id="IPR008979">
    <property type="entry name" value="Galactose-bd-like_sf"/>
</dbReference>
<dbReference type="Proteomes" id="UP001271723">
    <property type="component" value="Unassembled WGS sequence"/>
</dbReference>
<dbReference type="SUPFAM" id="SSF49785">
    <property type="entry name" value="Galactose-binding domain-like"/>
    <property type="match status" value="3"/>
</dbReference>
<dbReference type="RefSeq" id="WP_086758408.1">
    <property type="nucleotide sequence ID" value="NZ_JAGJBZ010000002.1"/>
</dbReference>
<dbReference type="InterPro" id="IPR035396">
    <property type="entry name" value="Bac_rhamnosid6H"/>
</dbReference>
<dbReference type="InterPro" id="IPR000421">
    <property type="entry name" value="FA58C"/>
</dbReference>
<dbReference type="PROSITE" id="PS50022">
    <property type="entry name" value="FA58C_3"/>
    <property type="match status" value="1"/>
</dbReference>
<dbReference type="InterPro" id="IPR008928">
    <property type="entry name" value="6-hairpin_glycosidase_sf"/>
</dbReference>